<gene>
    <name evidence="1" type="ORF">CWR43_33935</name>
</gene>
<name>A0A2N0CZ93_RHISU</name>
<proteinExistence type="predicted"/>
<dbReference type="Proteomes" id="UP000232164">
    <property type="component" value="Unassembled WGS sequence"/>
</dbReference>
<accession>A0A2N0CZ93</accession>
<sequence length="61" mass="7048">MTGISIETLEPWASSLWEARQWIRDLACLLALCPRRSQRTSEDLFEPTVCYFDERGSLISV</sequence>
<reference evidence="1 2" key="1">
    <citation type="submission" date="2017-11" db="EMBL/GenBank/DDBJ databases">
        <authorList>
            <person name="Han C.G."/>
        </authorList>
    </citation>
    <scope>NUCLEOTIDE SEQUENCE [LARGE SCALE GENOMIC DNA]</scope>
    <source>
        <strain evidence="1 2">HCNT1</strain>
    </source>
</reference>
<dbReference type="AlphaFoldDB" id="A0A2N0CZ93"/>
<evidence type="ECO:0000313" key="2">
    <source>
        <dbReference type="Proteomes" id="UP000232164"/>
    </source>
</evidence>
<evidence type="ECO:0000313" key="1">
    <source>
        <dbReference type="EMBL" id="PKA39170.1"/>
    </source>
</evidence>
<protein>
    <submittedName>
        <fullName evidence="1">Uncharacterized protein</fullName>
    </submittedName>
</protein>
<comment type="caution">
    <text evidence="1">The sequence shown here is derived from an EMBL/GenBank/DDBJ whole genome shotgun (WGS) entry which is preliminary data.</text>
</comment>
<reference evidence="1 2" key="2">
    <citation type="submission" date="2017-12" db="EMBL/GenBank/DDBJ databases">
        <title>Genome sequence of Rhizobium sullae HCNT1 isolated from Sulla coronaria nodules and featuring peculiar denitrification phenotypes.</title>
        <authorList>
            <person name="De Diego-Diaz B."/>
            <person name="Treu L."/>
            <person name="Campanaro S."/>
            <person name="Da Silva Duarte V."/>
            <person name="Basaglia M."/>
            <person name="Favaro L."/>
            <person name="Casella S."/>
            <person name="Squartini A."/>
        </authorList>
    </citation>
    <scope>NUCLEOTIDE SEQUENCE [LARGE SCALE GENOMIC DNA]</scope>
    <source>
        <strain evidence="1 2">HCNT1</strain>
    </source>
</reference>
<organism evidence="1 2">
    <name type="scientific">Rhizobium sullae</name>
    <name type="common">Rhizobium hedysari</name>
    <dbReference type="NCBI Taxonomy" id="50338"/>
    <lineage>
        <taxon>Bacteria</taxon>
        <taxon>Pseudomonadati</taxon>
        <taxon>Pseudomonadota</taxon>
        <taxon>Alphaproteobacteria</taxon>
        <taxon>Hyphomicrobiales</taxon>
        <taxon>Rhizobiaceae</taxon>
        <taxon>Rhizobium/Agrobacterium group</taxon>
        <taxon>Rhizobium</taxon>
    </lineage>
</organism>
<dbReference type="EMBL" id="PIQN01000032">
    <property type="protein sequence ID" value="PKA39170.1"/>
    <property type="molecule type" value="Genomic_DNA"/>
</dbReference>